<protein>
    <submittedName>
        <fullName evidence="1">Uncharacterized protein</fullName>
    </submittedName>
</protein>
<keyword evidence="2" id="KW-1185">Reference proteome</keyword>
<reference evidence="1 2" key="1">
    <citation type="journal article" date="2019" name="Environ. Microbiol.">
        <title>At the nexus of three kingdoms: the genome of the mycorrhizal fungus Gigaspora margarita provides insights into plant, endobacterial and fungal interactions.</title>
        <authorList>
            <person name="Venice F."/>
            <person name="Ghignone S."/>
            <person name="Salvioli di Fossalunga A."/>
            <person name="Amselem J."/>
            <person name="Novero M."/>
            <person name="Xianan X."/>
            <person name="Sedzielewska Toro K."/>
            <person name="Morin E."/>
            <person name="Lipzen A."/>
            <person name="Grigoriev I.V."/>
            <person name="Henrissat B."/>
            <person name="Martin F.M."/>
            <person name="Bonfante P."/>
        </authorList>
    </citation>
    <scope>NUCLEOTIDE SEQUENCE [LARGE SCALE GENOMIC DNA]</scope>
    <source>
        <strain evidence="1 2">BEG34</strain>
    </source>
</reference>
<organism evidence="1 2">
    <name type="scientific">Gigaspora margarita</name>
    <dbReference type="NCBI Taxonomy" id="4874"/>
    <lineage>
        <taxon>Eukaryota</taxon>
        <taxon>Fungi</taxon>
        <taxon>Fungi incertae sedis</taxon>
        <taxon>Mucoromycota</taxon>
        <taxon>Glomeromycotina</taxon>
        <taxon>Glomeromycetes</taxon>
        <taxon>Diversisporales</taxon>
        <taxon>Gigasporaceae</taxon>
        <taxon>Gigaspora</taxon>
    </lineage>
</organism>
<dbReference type="Proteomes" id="UP000439903">
    <property type="component" value="Unassembled WGS sequence"/>
</dbReference>
<sequence>MQYIPKESIEQPLLSFFDDYQEDNKEVKKEEFGIPTSKNELLKEESDNKNKTDFHIRLNYIHPYIRKKIVPTIIRDQKQDNAIYSSQYIVLYKQHVMSIRIRKQLKNGYIGTPEYLANQEIVIEPGIINNNYVIIVNYLDKNVQISKD</sequence>
<dbReference type="AlphaFoldDB" id="A0A8H3XLI3"/>
<proteinExistence type="predicted"/>
<evidence type="ECO:0000313" key="1">
    <source>
        <dbReference type="EMBL" id="KAF0474109.1"/>
    </source>
</evidence>
<comment type="caution">
    <text evidence="1">The sequence shown here is derived from an EMBL/GenBank/DDBJ whole genome shotgun (WGS) entry which is preliminary data.</text>
</comment>
<name>A0A8H3XLI3_GIGMA</name>
<dbReference type="EMBL" id="WTPW01000859">
    <property type="protein sequence ID" value="KAF0474109.1"/>
    <property type="molecule type" value="Genomic_DNA"/>
</dbReference>
<accession>A0A8H3XLI3</accession>
<gene>
    <name evidence="1" type="ORF">F8M41_024787</name>
</gene>
<dbReference type="OrthoDB" id="2494581at2759"/>
<evidence type="ECO:0000313" key="2">
    <source>
        <dbReference type="Proteomes" id="UP000439903"/>
    </source>
</evidence>